<feature type="region of interest" description="Disordered" evidence="1">
    <location>
        <begin position="78"/>
        <end position="120"/>
    </location>
</feature>
<feature type="compositionally biased region" description="Low complexity" evidence="1">
    <location>
        <begin position="89"/>
        <end position="106"/>
    </location>
</feature>
<feature type="region of interest" description="Disordered" evidence="1">
    <location>
        <begin position="1"/>
        <end position="54"/>
    </location>
</feature>
<accession>A0A0D6P330</accession>
<protein>
    <submittedName>
        <fullName evidence="2">Uncharacterized protein</fullName>
    </submittedName>
</protein>
<gene>
    <name evidence="2" type="ORF">Asru_0063_07</name>
</gene>
<comment type="caution">
    <text evidence="2">The sequence shown here is derived from an EMBL/GenBank/DDBJ whole genome shotgun (WGS) entry which is preliminary data.</text>
</comment>
<dbReference type="EMBL" id="BANB01000063">
    <property type="protein sequence ID" value="GAN76150.1"/>
    <property type="molecule type" value="Genomic_DNA"/>
</dbReference>
<evidence type="ECO:0000313" key="3">
    <source>
        <dbReference type="Proteomes" id="UP000032680"/>
    </source>
</evidence>
<reference evidence="2 3" key="1">
    <citation type="submission" date="2012-11" db="EMBL/GenBank/DDBJ databases">
        <title>Whole genome sequence of Acidisphaera rubrifaciens HS-AP3.</title>
        <authorList>
            <person name="Azuma Y."/>
            <person name="Higashiura N."/>
            <person name="Hirakawa H."/>
            <person name="Matsushita K."/>
        </authorList>
    </citation>
    <scope>NUCLEOTIDE SEQUENCE [LARGE SCALE GENOMIC DNA]</scope>
    <source>
        <strain evidence="2 3">HS-AP3</strain>
    </source>
</reference>
<proteinExistence type="predicted"/>
<dbReference type="AlphaFoldDB" id="A0A0D6P330"/>
<sequence>MQAKPFHIRTGVCRSQPNARRVRTDRRAQPPRGPGGGGDPRMEGRDGVGQGRWRCRPGRAGRLVLLVRIELTTSPLPRECSTTELQQRAGPAGEAATVSAAGAQADAGRRRRAPTKTPSRHVVYIDMS</sequence>
<organism evidence="2 3">
    <name type="scientific">Acidisphaera rubrifaciens HS-AP3</name>
    <dbReference type="NCBI Taxonomy" id="1231350"/>
    <lineage>
        <taxon>Bacteria</taxon>
        <taxon>Pseudomonadati</taxon>
        <taxon>Pseudomonadota</taxon>
        <taxon>Alphaproteobacteria</taxon>
        <taxon>Acetobacterales</taxon>
        <taxon>Acetobacteraceae</taxon>
        <taxon>Acidisphaera</taxon>
    </lineage>
</organism>
<evidence type="ECO:0000256" key="1">
    <source>
        <dbReference type="SAM" id="MobiDB-lite"/>
    </source>
</evidence>
<evidence type="ECO:0000313" key="2">
    <source>
        <dbReference type="EMBL" id="GAN76150.1"/>
    </source>
</evidence>
<name>A0A0D6P330_9PROT</name>
<keyword evidence="3" id="KW-1185">Reference proteome</keyword>
<dbReference type="Proteomes" id="UP000032680">
    <property type="component" value="Unassembled WGS sequence"/>
</dbReference>